<organism evidence="2 3">
    <name type="scientific">Amphibalanus amphitrite</name>
    <name type="common">Striped barnacle</name>
    <name type="synonym">Balanus amphitrite</name>
    <dbReference type="NCBI Taxonomy" id="1232801"/>
    <lineage>
        <taxon>Eukaryota</taxon>
        <taxon>Metazoa</taxon>
        <taxon>Ecdysozoa</taxon>
        <taxon>Arthropoda</taxon>
        <taxon>Crustacea</taxon>
        <taxon>Multicrustacea</taxon>
        <taxon>Cirripedia</taxon>
        <taxon>Thoracica</taxon>
        <taxon>Thoracicalcarea</taxon>
        <taxon>Balanomorpha</taxon>
        <taxon>Balanoidea</taxon>
        <taxon>Balanidae</taxon>
        <taxon>Amphibalaninae</taxon>
        <taxon>Amphibalanus</taxon>
    </lineage>
</organism>
<evidence type="ECO:0000256" key="1">
    <source>
        <dbReference type="SAM" id="MobiDB-lite"/>
    </source>
</evidence>
<dbReference type="GO" id="GO:0005634">
    <property type="term" value="C:nucleus"/>
    <property type="evidence" value="ECO:0007669"/>
    <property type="project" value="TreeGrafter"/>
</dbReference>
<protein>
    <submittedName>
        <fullName evidence="2">Protein bunched, class 2/F/G isoform</fullName>
    </submittedName>
</protein>
<name>A0A6A4WMJ1_AMPAM</name>
<feature type="region of interest" description="Disordered" evidence="1">
    <location>
        <begin position="515"/>
        <end position="534"/>
    </location>
</feature>
<feature type="compositionally biased region" description="Low complexity" evidence="1">
    <location>
        <begin position="40"/>
        <end position="84"/>
    </location>
</feature>
<sequence length="675" mass="66992">MSGLEMSIKLSQVELRCRSSLPPTRPVPGVMPEPVRNTHPAGGPAASSAPAAQPASDSAHPAAPHSVPAAAPAPASIAGSGPVSQSAAELSGAPSPVPMAASQLSVGPEPVSRRAPEPAADEWARYAAAGHHSAPPDPDQARLAAAAAAAAAAAQVGVYGASGSPQHGVSAPVNGGDPTEDGDIGNRNSMGFQITSITQSSAEPDADPIDESGDEDVSDMAESARLSATSTGTSAVDGLPGRLQLPLAGTPPPSAGLTPRELTASPGVTSAEVLPVIPTIDGFGITLVPGALESVDAHGTAEIVEFPSEIEMDLMPTGLTVGVAPGSPGDDLQETWQSRFKVVKIETNVPFKRGRWQCMDYMDQPEAAGADGTASAGSSAHSSVHLTGAGELEPPPQPAASEEASLPGLADEPGLRREPRIDAATPDPASAAGGGAGAAQPSLSVPPPAPPAGLVHGRDAAAAASAPNVHAMAAERGAPMTLGVAAAAPAAGLARQTSQPATPEEARLAADGVPVFRPADGEPRSPTGGGLTLPDLLPNASLLELVQSSVTDEQEGAADSSFSGLARALSTGHFAVLGSSPPADGGVLTPEPASLSRADGRSLSPMWSAMSSQLCVGSAGGPLPPPPLTGVIDGQFLAAIGLFIRHYVSTSPGSSGAVEKTEPIDNKIEQAMVSG</sequence>
<feature type="region of interest" description="Disordered" evidence="1">
    <location>
        <begin position="367"/>
        <end position="455"/>
    </location>
</feature>
<dbReference type="EMBL" id="VIIS01000970">
    <property type="protein sequence ID" value="KAF0303151.1"/>
    <property type="molecule type" value="Genomic_DNA"/>
</dbReference>
<dbReference type="PANTHER" id="PTHR46745:SF1">
    <property type="entry name" value="TSC22 DOMAIN FAMILY PROTEIN 1"/>
    <property type="match status" value="1"/>
</dbReference>
<evidence type="ECO:0000313" key="3">
    <source>
        <dbReference type="Proteomes" id="UP000440578"/>
    </source>
</evidence>
<feature type="region of interest" description="Disordered" evidence="1">
    <location>
        <begin position="581"/>
        <end position="600"/>
    </location>
</feature>
<accession>A0A6A4WMJ1</accession>
<feature type="region of interest" description="Disordered" evidence="1">
    <location>
        <begin position="17"/>
        <end position="118"/>
    </location>
</feature>
<dbReference type="PANTHER" id="PTHR46745">
    <property type="entry name" value="TSC22 DOMAIN FAMILY PROTEIN 1"/>
    <property type="match status" value="1"/>
</dbReference>
<reference evidence="2 3" key="1">
    <citation type="submission" date="2019-07" db="EMBL/GenBank/DDBJ databases">
        <title>Draft genome assembly of a fouling barnacle, Amphibalanus amphitrite (Darwin, 1854): The first reference genome for Thecostraca.</title>
        <authorList>
            <person name="Kim W."/>
        </authorList>
    </citation>
    <scope>NUCLEOTIDE SEQUENCE [LARGE SCALE GENOMIC DNA]</scope>
    <source>
        <strain evidence="2">SNU_AA5</strain>
        <tissue evidence="2">Soma without cirri and trophi</tissue>
    </source>
</reference>
<feature type="region of interest" description="Disordered" evidence="1">
    <location>
        <begin position="161"/>
        <end position="239"/>
    </location>
</feature>
<feature type="compositionally biased region" description="Acidic residues" evidence="1">
    <location>
        <begin position="204"/>
        <end position="219"/>
    </location>
</feature>
<dbReference type="OrthoDB" id="8961796at2759"/>
<proteinExistence type="predicted"/>
<comment type="caution">
    <text evidence="2">The sequence shown here is derived from an EMBL/GenBank/DDBJ whole genome shotgun (WGS) entry which is preliminary data.</text>
</comment>
<dbReference type="GO" id="GO:0043066">
    <property type="term" value="P:negative regulation of apoptotic process"/>
    <property type="evidence" value="ECO:0007669"/>
    <property type="project" value="TreeGrafter"/>
</dbReference>
<dbReference type="GO" id="GO:0005829">
    <property type="term" value="C:cytosol"/>
    <property type="evidence" value="ECO:0007669"/>
    <property type="project" value="TreeGrafter"/>
</dbReference>
<feature type="compositionally biased region" description="Low complexity" evidence="1">
    <location>
        <begin position="422"/>
        <end position="431"/>
    </location>
</feature>
<feature type="compositionally biased region" description="Low complexity" evidence="1">
    <location>
        <begin position="367"/>
        <end position="383"/>
    </location>
</feature>
<gene>
    <name evidence="2" type="primary">bun_1</name>
    <name evidence="2" type="ORF">FJT64_024863</name>
</gene>
<dbReference type="GO" id="GO:0008284">
    <property type="term" value="P:positive regulation of cell population proliferation"/>
    <property type="evidence" value="ECO:0007669"/>
    <property type="project" value="TreeGrafter"/>
</dbReference>
<keyword evidence="3" id="KW-1185">Reference proteome</keyword>
<dbReference type="Proteomes" id="UP000440578">
    <property type="component" value="Unassembled WGS sequence"/>
</dbReference>
<evidence type="ECO:0000313" key="2">
    <source>
        <dbReference type="EMBL" id="KAF0303151.1"/>
    </source>
</evidence>
<dbReference type="AlphaFoldDB" id="A0A6A4WMJ1"/>
<feature type="compositionally biased region" description="Polar residues" evidence="1">
    <location>
        <begin position="186"/>
        <end position="202"/>
    </location>
</feature>